<dbReference type="Gramene" id="TraesCS5D03G0762200.1">
    <property type="protein sequence ID" value="TraesCS5D03G0762200.1.CDS"/>
    <property type="gene ID" value="TraesCS5D03G0762200"/>
</dbReference>
<keyword evidence="6" id="KW-1133">Transmembrane helix</keyword>
<dbReference type="GO" id="GO:0005506">
    <property type="term" value="F:iron ion binding"/>
    <property type="evidence" value="ECO:0007669"/>
    <property type="project" value="InterPro"/>
</dbReference>
<dbReference type="GO" id="GO:0004497">
    <property type="term" value="F:monooxygenase activity"/>
    <property type="evidence" value="ECO:0000318"/>
    <property type="project" value="GO_Central"/>
</dbReference>
<reference evidence="13" key="1">
    <citation type="submission" date="2018-08" db="EMBL/GenBank/DDBJ databases">
        <authorList>
            <person name="Rossello M."/>
        </authorList>
    </citation>
    <scope>NUCLEOTIDE SEQUENCE [LARGE SCALE GENOMIC DNA]</scope>
    <source>
        <strain evidence="13">cv. Chinese Spring</strain>
    </source>
</reference>
<dbReference type="GO" id="GO:0016020">
    <property type="term" value="C:membrane"/>
    <property type="evidence" value="ECO:0007669"/>
    <property type="project" value="UniProtKB-SubCell"/>
</dbReference>
<organism evidence="13">
    <name type="scientific">Triticum aestivum</name>
    <name type="common">Wheat</name>
    <dbReference type="NCBI Taxonomy" id="4565"/>
    <lineage>
        <taxon>Eukaryota</taxon>
        <taxon>Viridiplantae</taxon>
        <taxon>Streptophyta</taxon>
        <taxon>Embryophyta</taxon>
        <taxon>Tracheophyta</taxon>
        <taxon>Spermatophyta</taxon>
        <taxon>Magnoliopsida</taxon>
        <taxon>Liliopsida</taxon>
        <taxon>Poales</taxon>
        <taxon>Poaceae</taxon>
        <taxon>BOP clade</taxon>
        <taxon>Pooideae</taxon>
        <taxon>Triticodae</taxon>
        <taxon>Triticeae</taxon>
        <taxon>Triticinae</taxon>
        <taxon>Triticum</taxon>
    </lineage>
</organism>
<evidence type="ECO:0000256" key="4">
    <source>
        <dbReference type="ARBA" id="ARBA00022692"/>
    </source>
</evidence>
<dbReference type="GO" id="GO:0020037">
    <property type="term" value="F:heme binding"/>
    <property type="evidence" value="ECO:0007669"/>
    <property type="project" value="InterPro"/>
</dbReference>
<dbReference type="InterPro" id="IPR002401">
    <property type="entry name" value="Cyt_P450_E_grp-I"/>
</dbReference>
<evidence type="ECO:0000256" key="5">
    <source>
        <dbReference type="ARBA" id="ARBA00022723"/>
    </source>
</evidence>
<dbReference type="Gramene" id="TraesROB_scaffold_032538_01G000400.1">
    <property type="protein sequence ID" value="TraesROB_scaffold_032538_01G000400.1"/>
    <property type="gene ID" value="TraesROB_scaffold_032538_01G000400"/>
</dbReference>
<dbReference type="PANTHER" id="PTHR24282:SF137">
    <property type="entry name" value="CYTOCHROME P450"/>
    <property type="match status" value="1"/>
</dbReference>
<dbReference type="Gramene" id="TraesCAD_scaffold_036466_01G000200.1">
    <property type="protein sequence ID" value="TraesCAD_scaffold_036466_01G000200.1"/>
    <property type="gene ID" value="TraesCAD_scaffold_036466_01G000200"/>
</dbReference>
<reference evidence="13" key="2">
    <citation type="submission" date="2018-10" db="UniProtKB">
        <authorList>
            <consortium name="EnsemblPlants"/>
        </authorList>
    </citation>
    <scope>IDENTIFICATION</scope>
</reference>
<dbReference type="InterPro" id="IPR050665">
    <property type="entry name" value="Cytochrome_P450_Monooxygen"/>
</dbReference>
<dbReference type="SMR" id="A0A3B6MUM0"/>
<evidence type="ECO:0000256" key="7">
    <source>
        <dbReference type="ARBA" id="ARBA00023002"/>
    </source>
</evidence>
<dbReference type="PRINTS" id="PR00385">
    <property type="entry name" value="P450"/>
</dbReference>
<evidence type="ECO:0000256" key="11">
    <source>
        <dbReference type="PIRSR" id="PIRSR602401-1"/>
    </source>
</evidence>
<dbReference type="Proteomes" id="UP000019116">
    <property type="component" value="Chromosome 5D"/>
</dbReference>
<keyword evidence="8 11" id="KW-0408">Iron</keyword>
<dbReference type="Gramene" id="TraesWEE_scaffold_010480_01G000200.1">
    <property type="protein sequence ID" value="TraesWEE_scaffold_010480_01G000200.1"/>
    <property type="gene ID" value="TraesWEE_scaffold_010480_01G000200"/>
</dbReference>
<proteinExistence type="inferred from homology"/>
<dbReference type="InterPro" id="IPR017972">
    <property type="entry name" value="Cyt_P450_CS"/>
</dbReference>
<dbReference type="PANTHER" id="PTHR24282">
    <property type="entry name" value="CYTOCHROME P450 FAMILY MEMBER"/>
    <property type="match status" value="1"/>
</dbReference>
<evidence type="ECO:0000256" key="8">
    <source>
        <dbReference type="ARBA" id="ARBA00023004"/>
    </source>
</evidence>
<dbReference type="Gramene" id="TraesCS5D02G339300.1">
    <property type="protein sequence ID" value="TraesCS5D02G339300.1"/>
    <property type="gene ID" value="TraesCS5D02G339300"/>
</dbReference>
<dbReference type="AlphaFoldDB" id="A0A3B6MUM0"/>
<dbReference type="Gramene" id="TraesCLE_scaffold_028204_01G000400.1">
    <property type="protein sequence ID" value="TraesCLE_scaffold_028204_01G000400.1"/>
    <property type="gene ID" value="TraesCLE_scaffold_028204_01G000400"/>
</dbReference>
<keyword evidence="9 12" id="KW-0503">Monooxygenase</keyword>
<dbReference type="GO" id="GO:0016705">
    <property type="term" value="F:oxidoreductase activity, acting on paired donors, with incorporation or reduction of molecular oxygen"/>
    <property type="evidence" value="ECO:0007669"/>
    <property type="project" value="InterPro"/>
</dbReference>
<comment type="cofactor">
    <cofactor evidence="11">
        <name>heme</name>
        <dbReference type="ChEBI" id="CHEBI:30413"/>
    </cofactor>
</comment>
<keyword evidence="3 11" id="KW-0349">Heme</keyword>
<evidence type="ECO:0000256" key="10">
    <source>
        <dbReference type="ARBA" id="ARBA00023136"/>
    </source>
</evidence>
<accession>A0A3B6MUM0</accession>
<evidence type="ECO:0000256" key="1">
    <source>
        <dbReference type="ARBA" id="ARBA00004370"/>
    </source>
</evidence>
<evidence type="ECO:0000256" key="6">
    <source>
        <dbReference type="ARBA" id="ARBA00022989"/>
    </source>
</evidence>
<protein>
    <recommendedName>
        <fullName evidence="15">Cytochrome P450</fullName>
    </recommendedName>
</protein>
<evidence type="ECO:0000313" key="13">
    <source>
        <dbReference type="EnsemblPlants" id="TraesCS5D02G339300.1"/>
    </source>
</evidence>
<dbReference type="Gramene" id="TraesRN5D0100798400.1">
    <property type="protein sequence ID" value="TraesRN5D0100798400.1"/>
    <property type="gene ID" value="TraesRN5D0100798400"/>
</dbReference>
<dbReference type="EnsemblPlants" id="TraesCS5D02G339300.1">
    <property type="protein sequence ID" value="TraesCS5D02G339300.1"/>
    <property type="gene ID" value="TraesCS5D02G339300"/>
</dbReference>
<dbReference type="PROSITE" id="PS00086">
    <property type="entry name" value="CYTOCHROME_P450"/>
    <property type="match status" value="1"/>
</dbReference>
<dbReference type="SUPFAM" id="SSF48264">
    <property type="entry name" value="Cytochrome P450"/>
    <property type="match status" value="1"/>
</dbReference>
<keyword evidence="7 12" id="KW-0560">Oxidoreductase</keyword>
<evidence type="ECO:0000256" key="3">
    <source>
        <dbReference type="ARBA" id="ARBA00022617"/>
    </source>
</evidence>
<dbReference type="GO" id="GO:0006629">
    <property type="term" value="P:lipid metabolic process"/>
    <property type="evidence" value="ECO:0007669"/>
    <property type="project" value="UniProtKB-ARBA"/>
</dbReference>
<evidence type="ECO:0000256" key="12">
    <source>
        <dbReference type="RuleBase" id="RU000461"/>
    </source>
</evidence>
<keyword evidence="14" id="KW-1185">Reference proteome</keyword>
<dbReference type="InterPro" id="IPR036396">
    <property type="entry name" value="Cyt_P450_sf"/>
</dbReference>
<dbReference type="OMA" id="LETCTIR"/>
<dbReference type="PRINTS" id="PR00463">
    <property type="entry name" value="EP450I"/>
</dbReference>
<comment type="subcellular location">
    <subcellularLocation>
        <location evidence="1">Membrane</location>
    </subcellularLocation>
</comment>
<sequence length="192" mass="22127">MFLLSIYPEWQEKLREEVLRECRDDDGDAPYSNNIQVLGKFKLLSMFLLETLRLYSPVPFLLRKTASDTTLTNIKFRKGTMITIPVMMLHRSKEIWGLDADEFNPMRFENGVLGATNNTLAMLAFSCGPRGCPGRNYSMIEVQTVMMMILRRFSFSLSSQYVHMPRNFISLAPRYGLPLIVRNLLDGEKSDI</sequence>
<dbReference type="STRING" id="4565.A0A3B6MUM0"/>
<dbReference type="InterPro" id="IPR001128">
    <property type="entry name" value="Cyt_P450"/>
</dbReference>
<dbReference type="Gene3D" id="1.10.630.10">
    <property type="entry name" value="Cytochrome P450"/>
    <property type="match status" value="1"/>
</dbReference>
<keyword evidence="4" id="KW-0812">Transmembrane</keyword>
<evidence type="ECO:0000256" key="9">
    <source>
        <dbReference type="ARBA" id="ARBA00023033"/>
    </source>
</evidence>
<evidence type="ECO:0008006" key="15">
    <source>
        <dbReference type="Google" id="ProtNLM"/>
    </source>
</evidence>
<comment type="similarity">
    <text evidence="2 12">Belongs to the cytochrome P450 family.</text>
</comment>
<dbReference type="OrthoDB" id="1470350at2759"/>
<evidence type="ECO:0000256" key="2">
    <source>
        <dbReference type="ARBA" id="ARBA00010617"/>
    </source>
</evidence>
<dbReference type="Pfam" id="PF00067">
    <property type="entry name" value="p450"/>
    <property type="match status" value="1"/>
</dbReference>
<keyword evidence="5 11" id="KW-0479">Metal-binding</keyword>
<evidence type="ECO:0000313" key="14">
    <source>
        <dbReference type="Proteomes" id="UP000019116"/>
    </source>
</evidence>
<feature type="binding site" description="axial binding residue" evidence="11">
    <location>
        <position position="132"/>
    </location>
    <ligand>
        <name>heme</name>
        <dbReference type="ChEBI" id="CHEBI:30413"/>
    </ligand>
    <ligandPart>
        <name>Fe</name>
        <dbReference type="ChEBI" id="CHEBI:18248"/>
    </ligandPart>
</feature>
<keyword evidence="10" id="KW-0472">Membrane</keyword>
<name>A0A3B6MUM0_WHEAT</name>